<dbReference type="AlphaFoldDB" id="A0A1H6YVD6"/>
<accession>A0A1H6YVD6</accession>
<protein>
    <submittedName>
        <fullName evidence="9">FtsX-like permease family protein</fullName>
    </submittedName>
</protein>
<feature type="transmembrane region" description="Helical" evidence="6">
    <location>
        <begin position="663"/>
        <end position="685"/>
    </location>
</feature>
<name>A0A1H6YVD6_9BACT</name>
<dbReference type="Proteomes" id="UP000199532">
    <property type="component" value="Unassembled WGS sequence"/>
</dbReference>
<dbReference type="InterPro" id="IPR050250">
    <property type="entry name" value="Macrolide_Exporter_MacB"/>
</dbReference>
<dbReference type="GO" id="GO:0022857">
    <property type="term" value="F:transmembrane transporter activity"/>
    <property type="evidence" value="ECO:0007669"/>
    <property type="project" value="TreeGrafter"/>
</dbReference>
<sequence length="783" mass="87850">MIRNYFKIAFRTLMHNKTYALINITGLALGLAACVVIFLIVQNELGYDNYHTKADQTYRITLHGKDYNPSCAFAIAPAFKNEFPEAEVSQYFPEQGGLVSVDDKKYNLKVYAYADQNFSRIFDFSWLAGNPKTALQEPNTVVLTESEARKYFQDKDAIGKVIKLNNEHDLRVTGIIKDLPSNTHLVFSFLVSWETIRKNVNTSNFWSIQGGMVYIALPKNEPAKAIEARLPAFVQKNWAADIAWEKGLLLLQPLKEIHFDRRYLNQISMPRSKETIYGLAGVALFIILTACINFVNLATAQSLKRGKEVGIRKTLGAFRKQLIMQVMGETTLLVLVSVIISLLAVMLFLPYTETLLDIRIETASLFKQEMVGALLVIVIITILLAGLYPAFIQSGFQPLKALKSGISDNSNGKSFLRKGLVVVQFSITQILLVGTLIVGSQMDFFLNKDIGFDKDAIVTFSTGEKPDVLRQKLLDNPGVQHTSFASGGPAYNNSFAPFSSPELGMTENDVTEIKQVDENYLSMYHIKLLAGEPVTKVITKDTVANLIVNETLIKRLGISSPEKAIGQRFFIGDQPIRIRGVVQDFQSESKHKKIRACVIMYNPNSFWQASVKLRPEKMRETLASIEKDWSALNPKSLFSYEFMDERIASLYTQEYKMYNAFRMFSTIAILIGCLGLYGLVSLMAVQRTKEIGIRKVMGASVPGLVVLFVNQFIWLILIAFIVAAPVAWFAMDKWLQEFAYHINIGPEIFLLSIITTMIIAGITISHQSIKAALMNPVKSLKSE</sequence>
<evidence type="ECO:0000256" key="3">
    <source>
        <dbReference type="ARBA" id="ARBA00022692"/>
    </source>
</evidence>
<feature type="domain" description="MacB-like periplasmic core" evidence="8">
    <location>
        <begin position="21"/>
        <end position="231"/>
    </location>
</feature>
<dbReference type="RefSeq" id="WP_090338704.1">
    <property type="nucleotide sequence ID" value="NZ_FNXY01000007.1"/>
</dbReference>
<evidence type="ECO:0000259" key="8">
    <source>
        <dbReference type="Pfam" id="PF12704"/>
    </source>
</evidence>
<reference evidence="9 10" key="1">
    <citation type="submission" date="2016-10" db="EMBL/GenBank/DDBJ databases">
        <authorList>
            <person name="de Groot N.N."/>
        </authorList>
    </citation>
    <scope>NUCLEOTIDE SEQUENCE [LARGE SCALE GENOMIC DNA]</scope>
    <source>
        <strain evidence="9 10">DSM 19938</strain>
    </source>
</reference>
<evidence type="ECO:0000256" key="4">
    <source>
        <dbReference type="ARBA" id="ARBA00022989"/>
    </source>
</evidence>
<dbReference type="PANTHER" id="PTHR30572">
    <property type="entry name" value="MEMBRANE COMPONENT OF TRANSPORTER-RELATED"/>
    <property type="match status" value="1"/>
</dbReference>
<proteinExistence type="predicted"/>
<keyword evidence="10" id="KW-1185">Reference proteome</keyword>
<evidence type="ECO:0000259" key="7">
    <source>
        <dbReference type="Pfam" id="PF02687"/>
    </source>
</evidence>
<evidence type="ECO:0000256" key="6">
    <source>
        <dbReference type="SAM" id="Phobius"/>
    </source>
</evidence>
<evidence type="ECO:0000256" key="5">
    <source>
        <dbReference type="ARBA" id="ARBA00023136"/>
    </source>
</evidence>
<organism evidence="9 10">
    <name type="scientific">Dyadobacter koreensis</name>
    <dbReference type="NCBI Taxonomy" id="408657"/>
    <lineage>
        <taxon>Bacteria</taxon>
        <taxon>Pseudomonadati</taxon>
        <taxon>Bacteroidota</taxon>
        <taxon>Cytophagia</taxon>
        <taxon>Cytophagales</taxon>
        <taxon>Spirosomataceae</taxon>
        <taxon>Dyadobacter</taxon>
    </lineage>
</organism>
<dbReference type="PANTHER" id="PTHR30572:SF18">
    <property type="entry name" value="ABC-TYPE MACROLIDE FAMILY EXPORT SYSTEM PERMEASE COMPONENT 2"/>
    <property type="match status" value="1"/>
</dbReference>
<dbReference type="InterPro" id="IPR003838">
    <property type="entry name" value="ABC3_permease_C"/>
</dbReference>
<feature type="domain" description="ABC3 transporter permease C-terminal" evidence="7">
    <location>
        <begin position="663"/>
        <end position="773"/>
    </location>
</feature>
<feature type="domain" description="ABC3 transporter permease C-terminal" evidence="7">
    <location>
        <begin position="282"/>
        <end position="391"/>
    </location>
</feature>
<evidence type="ECO:0000256" key="2">
    <source>
        <dbReference type="ARBA" id="ARBA00022475"/>
    </source>
</evidence>
<keyword evidence="3 6" id="KW-0812">Transmembrane</keyword>
<gene>
    <name evidence="9" type="ORF">SAMN04487995_4677</name>
</gene>
<keyword evidence="2" id="KW-1003">Cell membrane</keyword>
<feature type="transmembrane region" description="Helical" evidence="6">
    <location>
        <begin position="330"/>
        <end position="351"/>
    </location>
</feature>
<feature type="transmembrane region" description="Helical" evidence="6">
    <location>
        <begin position="20"/>
        <end position="41"/>
    </location>
</feature>
<dbReference type="Pfam" id="PF12704">
    <property type="entry name" value="MacB_PCD"/>
    <property type="match status" value="1"/>
</dbReference>
<keyword evidence="4 6" id="KW-1133">Transmembrane helix</keyword>
<dbReference type="EMBL" id="FNXY01000007">
    <property type="protein sequence ID" value="SEJ42967.1"/>
    <property type="molecule type" value="Genomic_DNA"/>
</dbReference>
<dbReference type="GO" id="GO:0005886">
    <property type="term" value="C:plasma membrane"/>
    <property type="evidence" value="ECO:0007669"/>
    <property type="project" value="UniProtKB-SubCell"/>
</dbReference>
<evidence type="ECO:0000313" key="10">
    <source>
        <dbReference type="Proteomes" id="UP000199532"/>
    </source>
</evidence>
<dbReference type="STRING" id="408657.SAMN04487995_4677"/>
<keyword evidence="5 6" id="KW-0472">Membrane</keyword>
<evidence type="ECO:0000256" key="1">
    <source>
        <dbReference type="ARBA" id="ARBA00004651"/>
    </source>
</evidence>
<feature type="transmembrane region" description="Helical" evidence="6">
    <location>
        <begin position="371"/>
        <end position="391"/>
    </location>
</feature>
<feature type="transmembrane region" description="Helical" evidence="6">
    <location>
        <begin position="705"/>
        <end position="728"/>
    </location>
</feature>
<dbReference type="PROSITE" id="PS51257">
    <property type="entry name" value="PROKAR_LIPOPROTEIN"/>
    <property type="match status" value="1"/>
</dbReference>
<dbReference type="OrthoDB" id="5933722at2"/>
<feature type="transmembrane region" description="Helical" evidence="6">
    <location>
        <begin position="419"/>
        <end position="439"/>
    </location>
</feature>
<dbReference type="Pfam" id="PF02687">
    <property type="entry name" value="FtsX"/>
    <property type="match status" value="2"/>
</dbReference>
<feature type="transmembrane region" description="Helical" evidence="6">
    <location>
        <begin position="276"/>
        <end position="298"/>
    </location>
</feature>
<comment type="subcellular location">
    <subcellularLocation>
        <location evidence="1">Cell membrane</location>
        <topology evidence="1">Multi-pass membrane protein</topology>
    </subcellularLocation>
</comment>
<dbReference type="InterPro" id="IPR025857">
    <property type="entry name" value="MacB_PCD"/>
</dbReference>
<feature type="transmembrane region" description="Helical" evidence="6">
    <location>
        <begin position="748"/>
        <end position="765"/>
    </location>
</feature>
<evidence type="ECO:0000313" key="9">
    <source>
        <dbReference type="EMBL" id="SEJ42967.1"/>
    </source>
</evidence>